<feature type="compositionally biased region" description="Polar residues" evidence="1">
    <location>
        <begin position="21"/>
        <end position="31"/>
    </location>
</feature>
<evidence type="ECO:0000313" key="2">
    <source>
        <dbReference type="EMBL" id="KAG2187387.1"/>
    </source>
</evidence>
<feature type="compositionally biased region" description="Basic and acidic residues" evidence="1">
    <location>
        <begin position="8"/>
        <end position="20"/>
    </location>
</feature>
<accession>A0A8H7UMP3</accession>
<dbReference type="EMBL" id="JAEPRA010000003">
    <property type="protein sequence ID" value="KAG2187387.1"/>
    <property type="molecule type" value="Genomic_DNA"/>
</dbReference>
<dbReference type="OrthoDB" id="2284024at2759"/>
<proteinExistence type="predicted"/>
<evidence type="ECO:0000313" key="3">
    <source>
        <dbReference type="Proteomes" id="UP000612746"/>
    </source>
</evidence>
<dbReference type="Proteomes" id="UP000612746">
    <property type="component" value="Unassembled WGS sequence"/>
</dbReference>
<dbReference type="AlphaFoldDB" id="A0A8H7UMP3"/>
<reference evidence="2" key="1">
    <citation type="submission" date="2020-12" db="EMBL/GenBank/DDBJ databases">
        <title>Metabolic potential, ecology and presence of endohyphal bacteria is reflected in genomic diversity of Mucoromycotina.</title>
        <authorList>
            <person name="Muszewska A."/>
            <person name="Okrasinska A."/>
            <person name="Steczkiewicz K."/>
            <person name="Drgas O."/>
            <person name="Orlowska M."/>
            <person name="Perlinska-Lenart U."/>
            <person name="Aleksandrzak-Piekarczyk T."/>
            <person name="Szatraj K."/>
            <person name="Zielenkiewicz U."/>
            <person name="Pilsyk S."/>
            <person name="Malc E."/>
            <person name="Mieczkowski P."/>
            <person name="Kruszewska J.S."/>
            <person name="Biernat P."/>
            <person name="Pawlowska J."/>
        </authorList>
    </citation>
    <scope>NUCLEOTIDE SEQUENCE</scope>
    <source>
        <strain evidence="2">WA0000051536</strain>
    </source>
</reference>
<evidence type="ECO:0000256" key="1">
    <source>
        <dbReference type="SAM" id="MobiDB-lite"/>
    </source>
</evidence>
<gene>
    <name evidence="2" type="ORF">INT44_005073</name>
</gene>
<protein>
    <submittedName>
        <fullName evidence="2">Uncharacterized protein</fullName>
    </submittedName>
</protein>
<name>A0A8H7UMP3_9FUNG</name>
<sequence>MFSGSRRQPTDSELQREFESRNANLKSSVNDTVDDLKSGFNQAKETISSNAQSTQNIEQANQSFGYTKRNSFSERFNQSSYNTAKRDMAGIHASTADAFESLASRNDDTFAQNALTDKYL</sequence>
<feature type="region of interest" description="Disordered" evidence="1">
    <location>
        <begin position="1"/>
        <end position="32"/>
    </location>
</feature>
<comment type="caution">
    <text evidence="2">The sequence shown here is derived from an EMBL/GenBank/DDBJ whole genome shotgun (WGS) entry which is preliminary data.</text>
</comment>
<organism evidence="2 3">
    <name type="scientific">Umbelopsis vinacea</name>
    <dbReference type="NCBI Taxonomy" id="44442"/>
    <lineage>
        <taxon>Eukaryota</taxon>
        <taxon>Fungi</taxon>
        <taxon>Fungi incertae sedis</taxon>
        <taxon>Mucoromycota</taxon>
        <taxon>Mucoromycotina</taxon>
        <taxon>Umbelopsidomycetes</taxon>
        <taxon>Umbelopsidales</taxon>
        <taxon>Umbelopsidaceae</taxon>
        <taxon>Umbelopsis</taxon>
    </lineage>
</organism>
<keyword evidence="3" id="KW-1185">Reference proteome</keyword>